<name>A0A084Y2G2_9PROT</name>
<dbReference type="RefSeq" id="WP_034924755.1">
    <property type="nucleotide sequence ID" value="NZ_JDSS02000019.1"/>
</dbReference>
<reference evidence="1 2" key="1">
    <citation type="submission" date="2014-07" db="EMBL/GenBank/DDBJ databases">
        <title>Expanding our view of genomic diversity in Candidatus Accumulibacter clades.</title>
        <authorList>
            <person name="Skennerton C.T."/>
            <person name="Barr J.J."/>
            <person name="Slater F.R."/>
            <person name="Bond P.L."/>
            <person name="Tyson G.W."/>
        </authorList>
    </citation>
    <scope>NUCLEOTIDE SEQUENCE [LARGE SCALE GENOMIC DNA]</scope>
    <source>
        <strain evidence="2">SK-01</strain>
    </source>
</reference>
<accession>A0A084Y2G2</accession>
<gene>
    <name evidence="1" type="ORF">CAPSK01_001761</name>
</gene>
<dbReference type="STRING" id="1457154.CAPSK01_001761"/>
<organism evidence="1 2">
    <name type="scientific">Candidatus Accumulibacter vicinus</name>
    <dbReference type="NCBI Taxonomy" id="2954382"/>
    <lineage>
        <taxon>Bacteria</taxon>
        <taxon>Pseudomonadati</taxon>
        <taxon>Pseudomonadota</taxon>
        <taxon>Betaproteobacteria</taxon>
        <taxon>Candidatus Accumulibacter</taxon>
    </lineage>
</organism>
<comment type="caution">
    <text evidence="1">The sequence shown here is derived from an EMBL/GenBank/DDBJ whole genome shotgun (WGS) entry which is preliminary data.</text>
</comment>
<evidence type="ECO:0000313" key="2">
    <source>
        <dbReference type="Proteomes" id="UP000019812"/>
    </source>
</evidence>
<evidence type="ECO:0000313" key="1">
    <source>
        <dbReference type="EMBL" id="KFB68906.1"/>
    </source>
</evidence>
<dbReference type="EMBL" id="JDSS02000019">
    <property type="protein sequence ID" value="KFB68906.1"/>
    <property type="molecule type" value="Genomic_DNA"/>
</dbReference>
<sequence>MICEQDMTDQQHKLYELMSGISEDCYCAGWYMGNEYHIWAALQDGDRGYGMGEMDAEQLGKCRTLALELDGWVIWYDDNNDPELPVEEWGPRFIPMAEWLKMVTPNVEFSGERSESAGTQGSAA</sequence>
<protein>
    <submittedName>
        <fullName evidence="1">Uncharacterized protein</fullName>
    </submittedName>
</protein>
<proteinExistence type="predicted"/>
<dbReference type="Proteomes" id="UP000019812">
    <property type="component" value="Unassembled WGS sequence"/>
</dbReference>
<dbReference type="AlphaFoldDB" id="A0A084Y2G2"/>